<evidence type="ECO:0000313" key="1">
    <source>
        <dbReference type="EMBL" id="PNP51048.1"/>
    </source>
</evidence>
<reference evidence="1 2" key="1">
    <citation type="submission" date="2017-02" db="EMBL/GenBank/DDBJ databases">
        <title>Genomes of Trichoderma spp. with biocontrol activity.</title>
        <authorList>
            <person name="Gardiner D."/>
            <person name="Kazan K."/>
            <person name="Vos C."/>
            <person name="Harvey P."/>
        </authorList>
    </citation>
    <scope>NUCLEOTIDE SEQUENCE [LARGE SCALE GENOMIC DNA]</scope>
    <source>
        <strain evidence="1 2">Tr1</strain>
    </source>
</reference>
<dbReference type="Proteomes" id="UP000236290">
    <property type="component" value="Unassembled WGS sequence"/>
</dbReference>
<dbReference type="AlphaFoldDB" id="A0A2K0TZT9"/>
<proteinExistence type="predicted"/>
<dbReference type="EMBL" id="MTYI01000139">
    <property type="protein sequence ID" value="PNP51048.1"/>
    <property type="molecule type" value="Genomic_DNA"/>
</dbReference>
<accession>A0A2K0TZT9</accession>
<sequence>MASSRRSYLLAPSWDLSPSEIALGSVIADVTSPQRVLSNKDLPAEVDTEIQCVKDDNCFGKINETHEWGIGVFSDFLNMITAGFEASHASRASSHIEYSCESMETQRFTPSQTFIAKAAAEPHVKAHLQIGGLGTKFFIVTGIKIAKGVTIATTEEAGKDTTFQVGAEIPTPQLQIGPKATLNLTRHQAHTKTIGGPIVFAFQVEKLRLTWKREPTSESYVKGAVLGQRGDVTEYMIEVADKDLDDDDMADFGLEARDITDDDGEKCRIIFLRMK</sequence>
<dbReference type="OrthoDB" id="4500473at2759"/>
<gene>
    <name evidence="1" type="ORF">THARTR1_08276</name>
</gene>
<name>A0A2K0TZT9_TRIHA</name>
<protein>
    <submittedName>
        <fullName evidence="1">Uncharacterized protein</fullName>
    </submittedName>
</protein>
<evidence type="ECO:0000313" key="2">
    <source>
        <dbReference type="Proteomes" id="UP000236290"/>
    </source>
</evidence>
<organism evidence="1 2">
    <name type="scientific">Trichoderma harzianum</name>
    <name type="common">Hypocrea lixii</name>
    <dbReference type="NCBI Taxonomy" id="5544"/>
    <lineage>
        <taxon>Eukaryota</taxon>
        <taxon>Fungi</taxon>
        <taxon>Dikarya</taxon>
        <taxon>Ascomycota</taxon>
        <taxon>Pezizomycotina</taxon>
        <taxon>Sordariomycetes</taxon>
        <taxon>Hypocreomycetidae</taxon>
        <taxon>Hypocreales</taxon>
        <taxon>Hypocreaceae</taxon>
        <taxon>Trichoderma</taxon>
    </lineage>
</organism>
<comment type="caution">
    <text evidence="1">The sequence shown here is derived from an EMBL/GenBank/DDBJ whole genome shotgun (WGS) entry which is preliminary data.</text>
</comment>